<keyword evidence="3" id="KW-1185">Reference proteome</keyword>
<dbReference type="SUPFAM" id="SSF63380">
    <property type="entry name" value="Riboflavin synthase domain-like"/>
    <property type="match status" value="1"/>
</dbReference>
<dbReference type="STRING" id="1121353.H924_01475"/>
<dbReference type="PANTHER" id="PTHR30157">
    <property type="entry name" value="FERRIC REDUCTASE, NADPH-DEPENDENT"/>
    <property type="match status" value="1"/>
</dbReference>
<dbReference type="EMBL" id="CP004354">
    <property type="protein sequence ID" value="AGG65751.1"/>
    <property type="molecule type" value="Genomic_DNA"/>
</dbReference>
<protein>
    <submittedName>
        <fullName evidence="2">Putative siderophore-interacting protein</fullName>
    </submittedName>
</protein>
<dbReference type="GO" id="GO:0016491">
    <property type="term" value="F:oxidoreductase activity"/>
    <property type="evidence" value="ECO:0007669"/>
    <property type="project" value="InterPro"/>
</dbReference>
<dbReference type="KEGG" id="ccn:H924_01475"/>
<dbReference type="OrthoDB" id="3291337at2"/>
<sequence length="253" mass="28822">MSTFNKSPNVLFPVRVARAQRVSPGFMRITFAAPELKFLPSRSLDQRIKILFPKTPHLPQSLAEPILPESQWRKQWRELDPDIRPHLRTYTIAQSRPKVAEVDIDFFLHDQTPTFSAVNWARTARIGDHAAISAPDTRKSPGLHGIQWRPGPARHAVLIGDETAIPAMRGILSAFRRKNAVVLLHAKHPLDAQLLGDHEPFSDQTLKRIKKQLTPETYIWCAGESLWVAQLRQEFLATGLSPEQIQVQGYWNR</sequence>
<dbReference type="PATRIC" id="fig|1121353.3.peg.308"/>
<reference evidence="2 3" key="1">
    <citation type="submission" date="2013-02" db="EMBL/GenBank/DDBJ databases">
        <title>The complete genome sequence of Corynebacterium callunae DSM 20147.</title>
        <authorList>
            <person name="Ruckert C."/>
            <person name="Albersmeier A."/>
            <person name="Kalinowski J."/>
        </authorList>
    </citation>
    <scope>NUCLEOTIDE SEQUENCE [LARGE SCALE GENOMIC DNA]</scope>
    <source>
        <strain evidence="2 3">DSM 20147</strain>
    </source>
</reference>
<proteinExistence type="predicted"/>
<name>M1TN37_9CORY</name>
<dbReference type="PROSITE" id="PS51384">
    <property type="entry name" value="FAD_FR"/>
    <property type="match status" value="1"/>
</dbReference>
<evidence type="ECO:0000259" key="1">
    <source>
        <dbReference type="PROSITE" id="PS51384"/>
    </source>
</evidence>
<organism evidence="2 3">
    <name type="scientific">Corynebacterium callunae DSM 20147</name>
    <dbReference type="NCBI Taxonomy" id="1121353"/>
    <lineage>
        <taxon>Bacteria</taxon>
        <taxon>Bacillati</taxon>
        <taxon>Actinomycetota</taxon>
        <taxon>Actinomycetes</taxon>
        <taxon>Mycobacteriales</taxon>
        <taxon>Corynebacteriaceae</taxon>
        <taxon>Corynebacterium</taxon>
    </lineage>
</organism>
<feature type="domain" description="FAD-binding FR-type" evidence="1">
    <location>
        <begin position="9"/>
        <end position="142"/>
    </location>
</feature>
<dbReference type="CDD" id="cd06193">
    <property type="entry name" value="siderophore_interacting"/>
    <property type="match status" value="1"/>
</dbReference>
<gene>
    <name evidence="2" type="ORF">H924_01475</name>
</gene>
<dbReference type="PANTHER" id="PTHR30157:SF0">
    <property type="entry name" value="NADPH-DEPENDENT FERRIC-CHELATE REDUCTASE"/>
    <property type="match status" value="1"/>
</dbReference>
<dbReference type="InterPro" id="IPR013113">
    <property type="entry name" value="SIP_FAD-bd"/>
</dbReference>
<dbReference type="Pfam" id="PF04954">
    <property type="entry name" value="SIP"/>
    <property type="match status" value="1"/>
</dbReference>
<dbReference type="Gene3D" id="2.40.30.10">
    <property type="entry name" value="Translation factors"/>
    <property type="match status" value="1"/>
</dbReference>
<dbReference type="HOGENOM" id="CLU_040923_2_1_11"/>
<evidence type="ECO:0000313" key="3">
    <source>
        <dbReference type="Proteomes" id="UP000011760"/>
    </source>
</evidence>
<dbReference type="AlphaFoldDB" id="M1TN37"/>
<dbReference type="InterPro" id="IPR039261">
    <property type="entry name" value="FNR_nucleotide-bd"/>
</dbReference>
<dbReference type="InterPro" id="IPR017938">
    <property type="entry name" value="Riboflavin_synthase-like_b-brl"/>
</dbReference>
<dbReference type="InterPro" id="IPR017927">
    <property type="entry name" value="FAD-bd_FR_type"/>
</dbReference>
<evidence type="ECO:0000313" key="2">
    <source>
        <dbReference type="EMBL" id="AGG65751.1"/>
    </source>
</evidence>
<dbReference type="Pfam" id="PF08021">
    <property type="entry name" value="FAD_binding_9"/>
    <property type="match status" value="1"/>
</dbReference>
<dbReference type="Proteomes" id="UP000011760">
    <property type="component" value="Chromosome"/>
</dbReference>
<dbReference type="eggNOG" id="COG2375">
    <property type="taxonomic scope" value="Bacteria"/>
</dbReference>
<dbReference type="InterPro" id="IPR007037">
    <property type="entry name" value="SIP_rossman_dom"/>
</dbReference>
<dbReference type="RefSeq" id="WP_015650205.1">
    <property type="nucleotide sequence ID" value="NC_020506.1"/>
</dbReference>
<dbReference type="Gene3D" id="3.40.50.80">
    <property type="entry name" value="Nucleotide-binding domain of ferredoxin-NADP reductase (FNR) module"/>
    <property type="match status" value="1"/>
</dbReference>
<accession>M1TN37</accession>
<dbReference type="InterPro" id="IPR039374">
    <property type="entry name" value="SIP_fam"/>
</dbReference>